<reference evidence="3 5" key="2">
    <citation type="journal article" date="2018" name="Plant J.">
        <title>The Physcomitrella patens chromosome-scale assembly reveals moss genome structure and evolution.</title>
        <authorList>
            <person name="Lang D."/>
            <person name="Ullrich K.K."/>
            <person name="Murat F."/>
            <person name="Fuchs J."/>
            <person name="Jenkins J."/>
            <person name="Haas F.B."/>
            <person name="Piednoel M."/>
            <person name="Gundlach H."/>
            <person name="Van Bel M."/>
            <person name="Meyberg R."/>
            <person name="Vives C."/>
            <person name="Morata J."/>
            <person name="Symeonidi A."/>
            <person name="Hiss M."/>
            <person name="Muchero W."/>
            <person name="Kamisugi Y."/>
            <person name="Saleh O."/>
            <person name="Blanc G."/>
            <person name="Decker E.L."/>
            <person name="van Gessel N."/>
            <person name="Grimwood J."/>
            <person name="Hayes R.D."/>
            <person name="Graham S.W."/>
            <person name="Gunter L.E."/>
            <person name="McDaniel S.F."/>
            <person name="Hoernstein S.N.W."/>
            <person name="Larsson A."/>
            <person name="Li F.W."/>
            <person name="Perroud P.F."/>
            <person name="Phillips J."/>
            <person name="Ranjan P."/>
            <person name="Rokshar D.S."/>
            <person name="Rothfels C.J."/>
            <person name="Schneider L."/>
            <person name="Shu S."/>
            <person name="Stevenson D.W."/>
            <person name="Thummler F."/>
            <person name="Tillich M."/>
            <person name="Villarreal Aguilar J.C."/>
            <person name="Widiez T."/>
            <person name="Wong G.K."/>
            <person name="Wymore A."/>
            <person name="Zhang Y."/>
            <person name="Zimmer A.D."/>
            <person name="Quatrano R.S."/>
            <person name="Mayer K.F.X."/>
            <person name="Goodstein D."/>
            <person name="Casacuberta J.M."/>
            <person name="Vandepoele K."/>
            <person name="Reski R."/>
            <person name="Cuming A.C."/>
            <person name="Tuskan G.A."/>
            <person name="Maumus F."/>
            <person name="Salse J."/>
            <person name="Schmutz J."/>
            <person name="Rensing S.A."/>
        </authorList>
    </citation>
    <scope>NUCLEOTIDE SEQUENCE [LARGE SCALE GENOMIC DNA]</scope>
    <source>
        <strain evidence="4 5">cv. Gransden 2004</strain>
    </source>
</reference>
<dbReference type="Gramene" id="Pp3c13_21910V3.4">
    <property type="protein sequence ID" value="Pp3c13_21910V3.4"/>
    <property type="gene ID" value="Pp3c13_21910"/>
</dbReference>
<evidence type="ECO:0000313" key="4">
    <source>
        <dbReference type="EnsemblPlants" id="Pp3c13_21910V3.1"/>
    </source>
</evidence>
<dbReference type="Proteomes" id="UP000006727">
    <property type="component" value="Chromosome 13"/>
</dbReference>
<dbReference type="Gramene" id="Pp3c13_21910V3.3">
    <property type="protein sequence ID" value="Pp3c13_21910V3.3"/>
    <property type="gene ID" value="Pp3c13_21910"/>
</dbReference>
<feature type="domain" description="SET" evidence="2">
    <location>
        <begin position="40"/>
        <end position="454"/>
    </location>
</feature>
<sequence>MAMEVDGDGVDGILQKLLAPPSPQSMQNYYAELSKQGAGAGLQVRRMDGDTGKGVFANEDFEAEELVLREPPLVGAQHSRNKRDAIVCSNCFRYVGSIELQLARRLLLDDGSLSEDDNANHDDMDADGESTTSMNDEDQDEMEPEDTNDIDDDCGCSGESKKKKKALPSDARSALESGALELPYSDRFPLPDVVPCKGGCSDDVYCSDKCAEAAWTNHHSLLCTGPSSRCKNIDALVSFKEFTNETNDIFHIAAQVIAATVLRARKLEGSIKCKHESALLKAWEPFAMGFKLLWWETVALPPDVDPADERQFRDQMKDIAAQSLTLLKKAIYEDKYDPLFSLDVYGRIIGMFELNNLDLVVASPVEDYFLYIDDLPPAAKAEAEAYTKPFLEALGDDYAAYCEGSAFYTLQSCMNHSCRPNARAFKRDEDRDGHAVLLALRPIKKGEEVTISYIDEDASLEERRAALADYAFLCRCSRCLEES</sequence>
<dbReference type="EnsemblPlants" id="Pp3c13_21910V3.1">
    <property type="protein sequence ID" value="Pp3c13_21910V3.1"/>
    <property type="gene ID" value="Pp3c13_21910"/>
</dbReference>
<evidence type="ECO:0000256" key="1">
    <source>
        <dbReference type="SAM" id="MobiDB-lite"/>
    </source>
</evidence>
<feature type="region of interest" description="Disordered" evidence="1">
    <location>
        <begin position="112"/>
        <end position="154"/>
    </location>
</feature>
<dbReference type="GeneID" id="112290109"/>
<name>A0A2K1JN98_PHYPA</name>
<organism evidence="3">
    <name type="scientific">Physcomitrium patens</name>
    <name type="common">Spreading-leaved earth moss</name>
    <name type="synonym">Physcomitrella patens</name>
    <dbReference type="NCBI Taxonomy" id="3218"/>
    <lineage>
        <taxon>Eukaryota</taxon>
        <taxon>Viridiplantae</taxon>
        <taxon>Streptophyta</taxon>
        <taxon>Embryophyta</taxon>
        <taxon>Bryophyta</taxon>
        <taxon>Bryophytina</taxon>
        <taxon>Bryopsida</taxon>
        <taxon>Funariidae</taxon>
        <taxon>Funariales</taxon>
        <taxon>Funariaceae</taxon>
        <taxon>Physcomitrium</taxon>
    </lineage>
</organism>
<dbReference type="EnsemblPlants" id="Pp3c13_21910V3.3">
    <property type="protein sequence ID" value="Pp3c13_21910V3.3"/>
    <property type="gene ID" value="Pp3c13_21910"/>
</dbReference>
<gene>
    <name evidence="4" type="primary">LOC112290109</name>
    <name evidence="3" type="ORF">PHYPA_017698</name>
</gene>
<protein>
    <recommendedName>
        <fullName evidence="2">SET domain-containing protein</fullName>
    </recommendedName>
</protein>
<feature type="compositionally biased region" description="Acidic residues" evidence="1">
    <location>
        <begin position="135"/>
        <end position="154"/>
    </location>
</feature>
<dbReference type="InterPro" id="IPR001214">
    <property type="entry name" value="SET_dom"/>
</dbReference>
<dbReference type="SMART" id="SM00317">
    <property type="entry name" value="SET"/>
    <property type="match status" value="1"/>
</dbReference>
<dbReference type="RefSeq" id="XP_024391831.1">
    <property type="nucleotide sequence ID" value="XM_024536063.2"/>
</dbReference>
<dbReference type="InterPro" id="IPR046341">
    <property type="entry name" value="SET_dom_sf"/>
</dbReference>
<dbReference type="EnsemblPlants" id="Pp3c13_21910V3.4">
    <property type="protein sequence ID" value="Pp3c13_21910V3.4"/>
    <property type="gene ID" value="Pp3c13_21910"/>
</dbReference>
<proteinExistence type="predicted"/>
<reference evidence="4" key="3">
    <citation type="submission" date="2020-12" db="UniProtKB">
        <authorList>
            <consortium name="EnsemblPlants"/>
        </authorList>
    </citation>
    <scope>IDENTIFICATION</scope>
</reference>
<dbReference type="Pfam" id="PF00856">
    <property type="entry name" value="SET"/>
    <property type="match status" value="1"/>
</dbReference>
<dbReference type="EMBL" id="ABEU02000013">
    <property type="protein sequence ID" value="PNR42866.1"/>
    <property type="molecule type" value="Genomic_DNA"/>
</dbReference>
<dbReference type="AlphaFoldDB" id="A0A2K1JN98"/>
<dbReference type="PANTHER" id="PTHR47436:SF1">
    <property type="entry name" value="SET DOMAIN-CONTAINING PROTEIN"/>
    <property type="match status" value="1"/>
</dbReference>
<dbReference type="SUPFAM" id="SSF82199">
    <property type="entry name" value="SET domain"/>
    <property type="match status" value="1"/>
</dbReference>
<dbReference type="Gene3D" id="2.170.270.10">
    <property type="entry name" value="SET domain"/>
    <property type="match status" value="1"/>
</dbReference>
<dbReference type="PaxDb" id="3218-PP1S37_82V6.1"/>
<reference evidence="3 5" key="1">
    <citation type="journal article" date="2008" name="Science">
        <title>The Physcomitrella genome reveals evolutionary insights into the conquest of land by plants.</title>
        <authorList>
            <person name="Rensing S."/>
            <person name="Lang D."/>
            <person name="Zimmer A."/>
            <person name="Terry A."/>
            <person name="Salamov A."/>
            <person name="Shapiro H."/>
            <person name="Nishiyama T."/>
            <person name="Perroud P.-F."/>
            <person name="Lindquist E."/>
            <person name="Kamisugi Y."/>
            <person name="Tanahashi T."/>
            <person name="Sakakibara K."/>
            <person name="Fujita T."/>
            <person name="Oishi K."/>
            <person name="Shin-I T."/>
            <person name="Kuroki Y."/>
            <person name="Toyoda A."/>
            <person name="Suzuki Y."/>
            <person name="Hashimoto A."/>
            <person name="Yamaguchi K."/>
            <person name="Sugano A."/>
            <person name="Kohara Y."/>
            <person name="Fujiyama A."/>
            <person name="Anterola A."/>
            <person name="Aoki S."/>
            <person name="Ashton N."/>
            <person name="Barbazuk W.B."/>
            <person name="Barker E."/>
            <person name="Bennetzen J."/>
            <person name="Bezanilla M."/>
            <person name="Blankenship R."/>
            <person name="Cho S.H."/>
            <person name="Dutcher S."/>
            <person name="Estelle M."/>
            <person name="Fawcett J.A."/>
            <person name="Gundlach H."/>
            <person name="Hanada K."/>
            <person name="Heyl A."/>
            <person name="Hicks K.A."/>
            <person name="Hugh J."/>
            <person name="Lohr M."/>
            <person name="Mayer K."/>
            <person name="Melkozernov A."/>
            <person name="Murata T."/>
            <person name="Nelson D."/>
            <person name="Pils B."/>
            <person name="Prigge M."/>
            <person name="Reiss B."/>
            <person name="Renner T."/>
            <person name="Rombauts S."/>
            <person name="Rushton P."/>
            <person name="Sanderfoot A."/>
            <person name="Schween G."/>
            <person name="Shiu S.-H."/>
            <person name="Stueber K."/>
            <person name="Theodoulou F.L."/>
            <person name="Tu H."/>
            <person name="Van de Peer Y."/>
            <person name="Verrier P.J."/>
            <person name="Waters E."/>
            <person name="Wood A."/>
            <person name="Yang L."/>
            <person name="Cove D."/>
            <person name="Cuming A."/>
            <person name="Hasebe M."/>
            <person name="Lucas S."/>
            <person name="Mishler D.B."/>
            <person name="Reski R."/>
            <person name="Grigoriev I."/>
            <person name="Quatrano R.S."/>
            <person name="Boore J.L."/>
        </authorList>
    </citation>
    <scope>NUCLEOTIDE SEQUENCE [LARGE SCALE GENOMIC DNA]</scope>
    <source>
        <strain evidence="4 5">cv. Gransden 2004</strain>
    </source>
</reference>
<evidence type="ECO:0000313" key="3">
    <source>
        <dbReference type="EMBL" id="PNR42866.1"/>
    </source>
</evidence>
<accession>A0A2K1JN98</accession>
<dbReference type="OMA" id="TYHSLLC"/>
<evidence type="ECO:0000259" key="2">
    <source>
        <dbReference type="PROSITE" id="PS50280"/>
    </source>
</evidence>
<dbReference type="PANTHER" id="PTHR47436">
    <property type="entry name" value="HISTONE-LYSINE N-METHYLTRANSFERASE ATXR2"/>
    <property type="match status" value="1"/>
</dbReference>
<dbReference type="InterPro" id="IPR044237">
    <property type="entry name" value="ATXR2-like"/>
</dbReference>
<keyword evidence="5" id="KW-1185">Reference proteome</keyword>
<dbReference type="CDD" id="cd20071">
    <property type="entry name" value="SET_SMYD"/>
    <property type="match status" value="1"/>
</dbReference>
<dbReference type="PROSITE" id="PS50280">
    <property type="entry name" value="SET"/>
    <property type="match status" value="1"/>
</dbReference>
<dbReference type="Gramene" id="Pp3c13_21910V3.1">
    <property type="protein sequence ID" value="Pp3c13_21910V3.1"/>
    <property type="gene ID" value="Pp3c13_21910"/>
</dbReference>
<evidence type="ECO:0000313" key="5">
    <source>
        <dbReference type="Proteomes" id="UP000006727"/>
    </source>
</evidence>
<dbReference type="GO" id="GO:0008168">
    <property type="term" value="F:methyltransferase activity"/>
    <property type="evidence" value="ECO:0007669"/>
    <property type="project" value="InterPro"/>
</dbReference>
<dbReference type="STRING" id="3218.A0A2K1JN98"/>